<reference evidence="1 2" key="1">
    <citation type="journal article" date="2018" name="Microb. Genom.">
        <title>Expanding an expanded genome: long-read sequencing of Trypanosoma cruzi.</title>
        <authorList>
            <person name="Berna L."/>
            <person name="Rodriguez M."/>
            <person name="Chiribao M.L."/>
            <person name="Parodi-Talice A."/>
            <person name="Pita S."/>
            <person name="Rijo G."/>
            <person name="Alvarez-Valin F."/>
            <person name="Robello C."/>
        </authorList>
    </citation>
    <scope>NUCLEOTIDE SEQUENCE [LARGE SCALE GENOMIC DNA]</scope>
    <source>
        <strain evidence="1 2">TCC</strain>
    </source>
</reference>
<dbReference type="Proteomes" id="UP000246078">
    <property type="component" value="Unassembled WGS sequence"/>
</dbReference>
<protein>
    <submittedName>
        <fullName evidence="1">Putative N-acetyltransferase complex ARD1 subunit</fullName>
    </submittedName>
</protein>
<evidence type="ECO:0000313" key="2">
    <source>
        <dbReference type="Proteomes" id="UP000246078"/>
    </source>
</evidence>
<proteinExistence type="predicted"/>
<dbReference type="VEuPathDB" id="TriTrypDB:C3747_173g73"/>
<evidence type="ECO:0000313" key="1">
    <source>
        <dbReference type="EMBL" id="PWV03617.1"/>
    </source>
</evidence>
<comment type="caution">
    <text evidence="1">The sequence shown here is derived from an EMBL/GenBank/DDBJ whole genome shotgun (WGS) entry which is preliminary data.</text>
</comment>
<keyword evidence="1" id="KW-0808">Transferase</keyword>
<accession>A0A2V2W676</accession>
<dbReference type="EMBL" id="PRFC01000173">
    <property type="protein sequence ID" value="PWV03617.1"/>
    <property type="molecule type" value="Genomic_DNA"/>
</dbReference>
<organism evidence="1 2">
    <name type="scientific">Trypanosoma cruzi</name>
    <dbReference type="NCBI Taxonomy" id="5693"/>
    <lineage>
        <taxon>Eukaryota</taxon>
        <taxon>Discoba</taxon>
        <taxon>Euglenozoa</taxon>
        <taxon>Kinetoplastea</taxon>
        <taxon>Metakinetoplastina</taxon>
        <taxon>Trypanosomatida</taxon>
        <taxon>Trypanosomatidae</taxon>
        <taxon>Trypanosoma</taxon>
        <taxon>Schizotrypanum</taxon>
    </lineage>
</organism>
<dbReference type="AlphaFoldDB" id="A0A2V2W676"/>
<sequence>MSRDFFPMALSCARASPCFFIFLTPQSVQALDFRLLGTLPPWESTSHGDLSGCQTHGNRGLQRGQSGSVSGDLRHLILRRLSHALSRVSAPVCVCPMTGICMAHALGKAEGNGGISHGHVSAVRMRKLWTCLCGKAARSLRGCSIDWEYTF</sequence>
<dbReference type="GO" id="GO:0016740">
    <property type="term" value="F:transferase activity"/>
    <property type="evidence" value="ECO:0007669"/>
    <property type="project" value="UniProtKB-KW"/>
</dbReference>
<gene>
    <name evidence="1" type="ORF">C3747_173g73</name>
</gene>
<dbReference type="VEuPathDB" id="TriTrypDB:BCY84_19793"/>
<dbReference type="VEuPathDB" id="TriTrypDB:TcCL_Unassigned01936"/>
<dbReference type="VEuPathDB" id="TriTrypDB:TcG_13002"/>
<name>A0A2V2W676_TRYCR</name>